<accession>A0AAE2VBW0</accession>
<keyword evidence="2" id="KW-0560">Oxidoreductase</keyword>
<dbReference type="GO" id="GO:0004497">
    <property type="term" value="F:monooxygenase activity"/>
    <property type="evidence" value="ECO:0007669"/>
    <property type="project" value="UniProtKB-KW"/>
</dbReference>
<gene>
    <name evidence="2" type="ORF">JIN83_07900</name>
</gene>
<keyword evidence="2" id="KW-0503">Monooxygenase</keyword>
<dbReference type="AlphaFoldDB" id="A0AAE2VBW0"/>
<dbReference type="Gene3D" id="3.50.50.60">
    <property type="entry name" value="FAD/NAD(P)-binding domain"/>
    <property type="match status" value="1"/>
</dbReference>
<protein>
    <submittedName>
        <fullName evidence="2">FAD-dependent monooxygenase</fullName>
    </submittedName>
</protein>
<dbReference type="Proteomes" id="UP000634206">
    <property type="component" value="Unassembled WGS sequence"/>
</dbReference>
<evidence type="ECO:0000313" key="2">
    <source>
        <dbReference type="EMBL" id="MBK1854880.1"/>
    </source>
</evidence>
<feature type="domain" description="FAD-binding" evidence="1">
    <location>
        <begin position="2"/>
        <end position="295"/>
    </location>
</feature>
<evidence type="ECO:0000313" key="3">
    <source>
        <dbReference type="Proteomes" id="UP000634206"/>
    </source>
</evidence>
<dbReference type="InterPro" id="IPR002938">
    <property type="entry name" value="FAD-bd"/>
</dbReference>
<proteinExistence type="predicted"/>
<reference evidence="2" key="1">
    <citation type="submission" date="2021-01" db="EMBL/GenBank/DDBJ databases">
        <title>Modified the classification status of verrucomicrobia.</title>
        <authorList>
            <person name="Feng X."/>
        </authorList>
    </citation>
    <scope>NUCLEOTIDE SEQUENCE</scope>
    <source>
        <strain evidence="2">5K15</strain>
    </source>
</reference>
<organism evidence="2 3">
    <name type="scientific">Oceaniferula flava</name>
    <dbReference type="NCBI Taxonomy" id="2800421"/>
    <lineage>
        <taxon>Bacteria</taxon>
        <taxon>Pseudomonadati</taxon>
        <taxon>Verrucomicrobiota</taxon>
        <taxon>Verrucomicrobiia</taxon>
        <taxon>Verrucomicrobiales</taxon>
        <taxon>Verrucomicrobiaceae</taxon>
        <taxon>Oceaniferula</taxon>
    </lineage>
</organism>
<name>A0AAE2VBW0_9BACT</name>
<dbReference type="EMBL" id="JAENIG010000004">
    <property type="protein sequence ID" value="MBK1854880.1"/>
    <property type="molecule type" value="Genomic_DNA"/>
</dbReference>
<dbReference type="SUPFAM" id="SSF51905">
    <property type="entry name" value="FAD/NAD(P)-binding domain"/>
    <property type="match status" value="1"/>
</dbReference>
<evidence type="ECO:0000259" key="1">
    <source>
        <dbReference type="Pfam" id="PF01494"/>
    </source>
</evidence>
<dbReference type="GO" id="GO:0071949">
    <property type="term" value="F:FAD binding"/>
    <property type="evidence" value="ECO:0007669"/>
    <property type="project" value="InterPro"/>
</dbReference>
<comment type="caution">
    <text evidence="2">The sequence shown here is derived from an EMBL/GenBank/DDBJ whole genome shotgun (WGS) entry which is preliminary data.</text>
</comment>
<dbReference type="InterPro" id="IPR036188">
    <property type="entry name" value="FAD/NAD-bd_sf"/>
</dbReference>
<dbReference type="Pfam" id="PF01494">
    <property type="entry name" value="FAD_binding_3"/>
    <property type="match status" value="1"/>
</dbReference>
<sequence>MAGCISAKLLAAQGLQVILVDRFKQSPPVFRAEKLEKDQIDLLAKFDLLSQRRPLADPLGVNVNYNDGRITEHHDVEQYGIRYHDTINQLRQEVSKLVEYRVAKVESIVEDPEHPQSQIIHLADAEPLHAPLVIVASGYRSGLLKKRGVQYREDKDLASISYGFDIERPDQSPFDSNAYGYFLKPDKNGIDYITIFRIGETMRANVFTQLKSSDPRVKELKNNTYPALQKYFPDLEKLTDPFQLISKVEMFATYFYQMRTPELNGVVAIGDAYQSVSPTTGTGLSKVLNDVDVLCNVFVPRWFQNQSFDHKEINEFYQFAQKKEADTHSSRSWKWYADPSSRSGLVYRLKQNKGVQWLVQKLKLRKLRH</sequence>
<keyword evidence="3" id="KW-1185">Reference proteome</keyword>